<gene>
    <name evidence="1" type="ORF">C5S46_04100</name>
</gene>
<organism evidence="1 2">
    <name type="scientific">Candidatus Methanomarinus sp</name>
    <dbReference type="NCBI Taxonomy" id="3386244"/>
    <lineage>
        <taxon>Archaea</taxon>
        <taxon>Methanobacteriati</taxon>
        <taxon>Methanobacteriota</taxon>
        <taxon>Stenosarchaea group</taxon>
        <taxon>Methanomicrobia</taxon>
        <taxon>Methanosarcinales</taxon>
        <taxon>ANME-2 cluster</taxon>
        <taxon>Candidatus Methanocomedenaceae</taxon>
        <taxon>Candidatus Methanomarinus</taxon>
    </lineage>
</organism>
<name>A0AC61SAX4_9EURY</name>
<comment type="caution">
    <text evidence="1">The sequence shown here is derived from an EMBL/GenBank/DDBJ whole genome shotgun (WGS) entry which is preliminary data.</text>
</comment>
<reference evidence="1" key="1">
    <citation type="submission" date="2018-09" db="EMBL/GenBank/DDBJ databases">
        <title>A genomic encyclopedia of anaerobic methanotrophic archaea.</title>
        <authorList>
            <person name="Skennerton C.T."/>
            <person name="Chadwick G.L."/>
            <person name="Laso-Perez R."/>
            <person name="Leu A.O."/>
            <person name="Speth D.R."/>
            <person name="Yu H."/>
            <person name="Morgan-Lang C."/>
            <person name="Hatzenpichler R."/>
            <person name="Goudeau D."/>
            <person name="Malmstrom R."/>
            <person name="Woyke T."/>
            <person name="Hallam S."/>
            <person name="Tyson G.W."/>
            <person name="Wegener G."/>
            <person name="Boetius A."/>
            <person name="Orphan V.J."/>
        </authorList>
    </citation>
    <scope>NUCLEOTIDE SEQUENCE</scope>
    <source>
        <strain evidence="1">CONS3730D10UFb2</strain>
    </source>
</reference>
<protein>
    <submittedName>
        <fullName evidence="1">DUF354 domain-containing protein</fullName>
    </submittedName>
</protein>
<evidence type="ECO:0000313" key="1">
    <source>
        <dbReference type="EMBL" id="TKY91761.1"/>
    </source>
</evidence>
<dbReference type="Proteomes" id="UP000315423">
    <property type="component" value="Unassembled WGS sequence"/>
</dbReference>
<evidence type="ECO:0000313" key="2">
    <source>
        <dbReference type="Proteomes" id="UP000315423"/>
    </source>
</evidence>
<proteinExistence type="predicted"/>
<sequence length="346" mass="39775">MNIMVGIGHPKQVHLWKNIIKNLQNKGHNIKIVTWDKDITLYLLNAFGLEYEVVGINYKGLIKKGFNLFSSDLRVLTIAREFKPDILLAGAPYLAHVSRLIRKPHISFTDTEHANLTNLLSFPFTDYVITPSCYSGKIDPDKHIEFNGFMELTYLHPNYFIPDPAFLEQIGLNTNDKFAIVRFVAWDSSHDISDKGFDDPVEVVKVLERYCKVFITSEIELPIELDKYQLNISPEIMHHLMYYANIFIGESASMACESAILGTPAIFVSTSRRGYTDELESQYDMVYTFSDPKSCQENALDKAVKLLSNNSTKKDWQDKRKNLLKEKVDVTKFIIEFVENYTDSFI</sequence>
<dbReference type="EMBL" id="QYBA01000133">
    <property type="protein sequence ID" value="TKY91761.1"/>
    <property type="molecule type" value="Genomic_DNA"/>
</dbReference>
<accession>A0AC61SAX4</accession>